<reference evidence="1 2" key="1">
    <citation type="submission" date="2016-03" db="EMBL/GenBank/DDBJ databases">
        <title>Draft Genome Assembly of Pseudomonas putida strain CBF10-2.</title>
        <authorList>
            <person name="Iyer R.S."/>
            <person name="Damania A."/>
        </authorList>
    </citation>
    <scope>NUCLEOTIDE SEQUENCE [LARGE SCALE GENOMIC DNA]</scope>
    <source>
        <strain evidence="1 2">CBF10-2</strain>
    </source>
</reference>
<sequence>MKLREQAADLFELLLQFPQALFFLNGQDNGTLILRAEQAQFGEQLGFPVRVGVMAYGLMTMGAESGPLANQQPIEGNAMFIGEINAYCIRDTVPALPTANGLRAHAKRCREP</sequence>
<evidence type="ECO:0000313" key="2">
    <source>
        <dbReference type="Proteomes" id="UP000077752"/>
    </source>
</evidence>
<gene>
    <name evidence="1" type="ORF">AYO28_20150</name>
</gene>
<dbReference type="EMBL" id="LUCV01000022">
    <property type="protein sequence ID" value="OAI91744.1"/>
    <property type="molecule type" value="Genomic_DNA"/>
</dbReference>
<dbReference type="Proteomes" id="UP000077752">
    <property type="component" value="Unassembled WGS sequence"/>
</dbReference>
<proteinExistence type="predicted"/>
<name>A0A177SN59_PSEPU</name>
<organism evidence="1 2">
    <name type="scientific">Pseudomonas putida</name>
    <name type="common">Arthrobacter siderocapsulatus</name>
    <dbReference type="NCBI Taxonomy" id="303"/>
    <lineage>
        <taxon>Bacteria</taxon>
        <taxon>Pseudomonadati</taxon>
        <taxon>Pseudomonadota</taxon>
        <taxon>Gammaproteobacteria</taxon>
        <taxon>Pseudomonadales</taxon>
        <taxon>Pseudomonadaceae</taxon>
        <taxon>Pseudomonas</taxon>
    </lineage>
</organism>
<comment type="caution">
    <text evidence="1">The sequence shown here is derived from an EMBL/GenBank/DDBJ whole genome shotgun (WGS) entry which is preliminary data.</text>
</comment>
<evidence type="ECO:0000313" key="1">
    <source>
        <dbReference type="EMBL" id="OAI91744.1"/>
    </source>
</evidence>
<accession>A0A177SN59</accession>
<dbReference type="AlphaFoldDB" id="A0A177SN59"/>
<protein>
    <submittedName>
        <fullName evidence="1">Uncharacterized protein</fullName>
    </submittedName>
</protein>